<dbReference type="GeneID" id="64596882"/>
<dbReference type="Proteomes" id="UP000719766">
    <property type="component" value="Unassembled WGS sequence"/>
</dbReference>
<keyword evidence="4" id="KW-1185">Reference proteome</keyword>
<feature type="transmembrane region" description="Helical" evidence="2">
    <location>
        <begin position="264"/>
        <end position="288"/>
    </location>
</feature>
<keyword evidence="2" id="KW-0472">Membrane</keyword>
<protein>
    <submittedName>
        <fullName evidence="3">Uncharacterized protein</fullName>
    </submittedName>
</protein>
<keyword evidence="2" id="KW-0812">Transmembrane</keyword>
<feature type="region of interest" description="Disordered" evidence="1">
    <location>
        <begin position="1"/>
        <end position="36"/>
    </location>
</feature>
<dbReference type="OrthoDB" id="3259324at2759"/>
<feature type="transmembrane region" description="Helical" evidence="2">
    <location>
        <begin position="114"/>
        <end position="135"/>
    </location>
</feature>
<feature type="transmembrane region" description="Helical" evidence="2">
    <location>
        <begin position="170"/>
        <end position="189"/>
    </location>
</feature>
<evidence type="ECO:0000313" key="3">
    <source>
        <dbReference type="EMBL" id="KAG1792958.1"/>
    </source>
</evidence>
<feature type="compositionally biased region" description="Low complexity" evidence="1">
    <location>
        <begin position="15"/>
        <end position="36"/>
    </location>
</feature>
<evidence type="ECO:0000256" key="2">
    <source>
        <dbReference type="SAM" id="Phobius"/>
    </source>
</evidence>
<feature type="transmembrane region" description="Helical" evidence="2">
    <location>
        <begin position="201"/>
        <end position="220"/>
    </location>
</feature>
<feature type="transmembrane region" description="Helical" evidence="2">
    <location>
        <begin position="232"/>
        <end position="252"/>
    </location>
</feature>
<name>A0A9P7AQD4_9AGAM</name>
<dbReference type="AlphaFoldDB" id="A0A9P7AQD4"/>
<feature type="transmembrane region" description="Helical" evidence="2">
    <location>
        <begin position="484"/>
        <end position="505"/>
    </location>
</feature>
<evidence type="ECO:0000256" key="1">
    <source>
        <dbReference type="SAM" id="MobiDB-lite"/>
    </source>
</evidence>
<organism evidence="3 4">
    <name type="scientific">Suillus plorans</name>
    <dbReference type="NCBI Taxonomy" id="116603"/>
    <lineage>
        <taxon>Eukaryota</taxon>
        <taxon>Fungi</taxon>
        <taxon>Dikarya</taxon>
        <taxon>Basidiomycota</taxon>
        <taxon>Agaricomycotina</taxon>
        <taxon>Agaricomycetes</taxon>
        <taxon>Agaricomycetidae</taxon>
        <taxon>Boletales</taxon>
        <taxon>Suillineae</taxon>
        <taxon>Suillaceae</taxon>
        <taxon>Suillus</taxon>
    </lineage>
</organism>
<dbReference type="EMBL" id="JABBWE010000033">
    <property type="protein sequence ID" value="KAG1792958.1"/>
    <property type="molecule type" value="Genomic_DNA"/>
</dbReference>
<accession>A0A9P7AQD4</accession>
<evidence type="ECO:0000313" key="4">
    <source>
        <dbReference type="Proteomes" id="UP000719766"/>
    </source>
</evidence>
<reference evidence="3" key="1">
    <citation type="journal article" date="2020" name="New Phytol.">
        <title>Comparative genomics reveals dynamic genome evolution in host specialist ectomycorrhizal fungi.</title>
        <authorList>
            <person name="Lofgren L.A."/>
            <person name="Nguyen N.H."/>
            <person name="Vilgalys R."/>
            <person name="Ruytinx J."/>
            <person name="Liao H.L."/>
            <person name="Branco S."/>
            <person name="Kuo A."/>
            <person name="LaButti K."/>
            <person name="Lipzen A."/>
            <person name="Andreopoulos W."/>
            <person name="Pangilinan J."/>
            <person name="Riley R."/>
            <person name="Hundley H."/>
            <person name="Na H."/>
            <person name="Barry K."/>
            <person name="Grigoriev I.V."/>
            <person name="Stajich J.E."/>
            <person name="Kennedy P.G."/>
        </authorList>
    </citation>
    <scope>NUCLEOTIDE SEQUENCE</scope>
    <source>
        <strain evidence="3">S12</strain>
    </source>
</reference>
<gene>
    <name evidence="3" type="ORF">HD556DRAFT_1376995</name>
</gene>
<feature type="transmembrane region" description="Helical" evidence="2">
    <location>
        <begin position="309"/>
        <end position="330"/>
    </location>
</feature>
<feature type="transmembrane region" description="Helical" evidence="2">
    <location>
        <begin position="415"/>
        <end position="436"/>
    </location>
</feature>
<dbReference type="RefSeq" id="XP_041159495.1">
    <property type="nucleotide sequence ID" value="XM_041303118.1"/>
</dbReference>
<feature type="transmembrane region" description="Helical" evidence="2">
    <location>
        <begin position="390"/>
        <end position="409"/>
    </location>
</feature>
<proteinExistence type="predicted"/>
<sequence>MPQAISSSRQSSLDSPAGSPLASPTSSASPYSPTESISVLDSTSALVILPSQDEEDSFEFSSDEEHEEHDSQLEIAKLAIPPLPAATVFLYLLAPYLRLGAILVPNGITSLKFGLVNLFVAAALSVFSRNLWFLLARYLRKSTAEDIFLEVIAKGISTAKRRRREKIRRLLFCVTGSLRILMTSMYLRASVDSVYPLLIEALPVQTRLIATLALGLLLFVVSFPKSLAAKQVICTTWLSVFLYTAWLVAALYNHMTGTTMPSPILVQLGVLWNGTTSIAFSFATSLTVPLSASLAGRPSTPSNKTGGWTYFQMLSILSTVIATLLILPLILTASSPNIPGALSSDTRNTVVHLLGASSLLLSIPSVLVSTPPLPVPLAIRRFCKLDLGKAIIISVVVLLSLAPPSMAAFLNDLTIFLALCRSYFLPAWAHITIHYFRRPISIVIPHSVPSTPQTMHPPSPLHSADALLQRKERLLQRRRLGRRVLWDVGVWLLLMPISVFGMVWAGGRLIGKW</sequence>
<feature type="transmembrane region" description="Helical" evidence="2">
    <location>
        <begin position="350"/>
        <end position="369"/>
    </location>
</feature>
<feature type="compositionally biased region" description="Polar residues" evidence="1">
    <location>
        <begin position="1"/>
        <end position="14"/>
    </location>
</feature>
<comment type="caution">
    <text evidence="3">The sequence shown here is derived from an EMBL/GenBank/DDBJ whole genome shotgun (WGS) entry which is preliminary data.</text>
</comment>
<keyword evidence="2" id="KW-1133">Transmembrane helix</keyword>